<dbReference type="Pfam" id="PF03036">
    <property type="entry name" value="Perilipin"/>
    <property type="match status" value="1"/>
</dbReference>
<sequence length="112" mass="12035">RQDNAVSPEPSYFSEWPSSYHTVSSAPVSSEETHPSVRNMHGAAEAEVKTLARSATAVAQPVLSRLETESDQGMAVDCEAGKITDRSVEAVPGKSDHHFPITDEELGQKTLA</sequence>
<name>A0A8B9PH13_APTOW</name>
<comment type="similarity">
    <text evidence="2">Belongs to the perilipin family.</text>
</comment>
<proteinExistence type="inferred from homology"/>
<evidence type="ECO:0000256" key="1">
    <source>
        <dbReference type="ARBA" id="ARBA00004502"/>
    </source>
</evidence>
<dbReference type="AlphaFoldDB" id="A0A8B9PH13"/>
<accession>A0A8B9PH13</accession>
<protein>
    <submittedName>
        <fullName evidence="5">Uncharacterized protein</fullName>
    </submittedName>
</protein>
<evidence type="ECO:0000256" key="4">
    <source>
        <dbReference type="SAM" id="MobiDB-lite"/>
    </source>
</evidence>
<feature type="compositionally biased region" description="Basic and acidic residues" evidence="4">
    <location>
        <begin position="90"/>
        <end position="101"/>
    </location>
</feature>
<keyword evidence="6" id="KW-1185">Reference proteome</keyword>
<dbReference type="Ensembl" id="ENSAOWT00000011079.1">
    <property type="protein sequence ID" value="ENSAOWP00000009764.1"/>
    <property type="gene ID" value="ENSAOWG00000006695.1"/>
</dbReference>
<keyword evidence="3" id="KW-0551">Lipid droplet</keyword>
<evidence type="ECO:0000313" key="5">
    <source>
        <dbReference type="Ensembl" id="ENSAOWP00000009764.1"/>
    </source>
</evidence>
<evidence type="ECO:0000256" key="2">
    <source>
        <dbReference type="ARBA" id="ARBA00006311"/>
    </source>
</evidence>
<dbReference type="InterPro" id="IPR004279">
    <property type="entry name" value="Perilipin"/>
</dbReference>
<dbReference type="Proteomes" id="UP000694424">
    <property type="component" value="Unplaced"/>
</dbReference>
<comment type="subcellular location">
    <subcellularLocation>
        <location evidence="1">Lipid droplet</location>
    </subcellularLocation>
</comment>
<reference evidence="5" key="1">
    <citation type="submission" date="2025-08" db="UniProtKB">
        <authorList>
            <consortium name="Ensembl"/>
        </authorList>
    </citation>
    <scope>IDENTIFICATION</scope>
</reference>
<organism evidence="5 6">
    <name type="scientific">Apteryx owenii</name>
    <name type="common">Little spotted kiwi</name>
    <dbReference type="NCBI Taxonomy" id="8824"/>
    <lineage>
        <taxon>Eukaryota</taxon>
        <taxon>Metazoa</taxon>
        <taxon>Chordata</taxon>
        <taxon>Craniata</taxon>
        <taxon>Vertebrata</taxon>
        <taxon>Euteleostomi</taxon>
        <taxon>Archelosauria</taxon>
        <taxon>Archosauria</taxon>
        <taxon>Dinosauria</taxon>
        <taxon>Saurischia</taxon>
        <taxon>Theropoda</taxon>
        <taxon>Coelurosauria</taxon>
        <taxon>Aves</taxon>
        <taxon>Palaeognathae</taxon>
        <taxon>Apterygiformes</taxon>
        <taxon>Apterygidae</taxon>
        <taxon>Apteryx</taxon>
    </lineage>
</organism>
<feature type="region of interest" description="Disordered" evidence="4">
    <location>
        <begin position="90"/>
        <end position="112"/>
    </location>
</feature>
<reference evidence="5" key="2">
    <citation type="submission" date="2025-09" db="UniProtKB">
        <authorList>
            <consortium name="Ensembl"/>
        </authorList>
    </citation>
    <scope>IDENTIFICATION</scope>
</reference>
<feature type="compositionally biased region" description="Polar residues" evidence="4">
    <location>
        <begin position="16"/>
        <end position="30"/>
    </location>
</feature>
<feature type="region of interest" description="Disordered" evidence="4">
    <location>
        <begin position="1"/>
        <end position="38"/>
    </location>
</feature>
<evidence type="ECO:0000256" key="3">
    <source>
        <dbReference type="ARBA" id="ARBA00022677"/>
    </source>
</evidence>
<dbReference type="GO" id="GO:0005811">
    <property type="term" value="C:lipid droplet"/>
    <property type="evidence" value="ECO:0007669"/>
    <property type="project" value="UniProtKB-SubCell"/>
</dbReference>
<evidence type="ECO:0000313" key="6">
    <source>
        <dbReference type="Proteomes" id="UP000694424"/>
    </source>
</evidence>